<name>A0A9Y2F4X8_9SPHN</name>
<dbReference type="EMBL" id="CP127221">
    <property type="protein sequence ID" value="WIW95455.1"/>
    <property type="molecule type" value="Genomic_DNA"/>
</dbReference>
<sequence>MKFTVPKKPVEEEIDIDLIRNVLVNATRLGDFEYANRAKRRLWELHKIGETELERRFGEILAAYESFLSERNQRNTKASRTWQKIRRHGVKRALIDWATSKTEHAGFKVLVEEGNWDMTAEYLVVSMANEFEPPVVAAARQRLLDAGVSFDLDK</sequence>
<protein>
    <submittedName>
        <fullName evidence="1">Uncharacterized protein</fullName>
    </submittedName>
</protein>
<reference evidence="1 2" key="1">
    <citation type="submission" date="2023-06" db="EMBL/GenBank/DDBJ databases">
        <title>Altererythrobacter rubellus NBRC 112769 genome.</title>
        <authorList>
            <person name="Zhang K."/>
        </authorList>
    </citation>
    <scope>NUCLEOTIDE SEQUENCE [LARGE SCALE GENOMIC DNA]</scope>
    <source>
        <strain evidence="1 2">NBRC 112769</strain>
    </source>
</reference>
<keyword evidence="2" id="KW-1185">Reference proteome</keyword>
<dbReference type="AlphaFoldDB" id="A0A9Y2F4X8"/>
<organism evidence="1 2">
    <name type="scientific">Altererythrobacter rubellus</name>
    <dbReference type="NCBI Taxonomy" id="2173831"/>
    <lineage>
        <taxon>Bacteria</taxon>
        <taxon>Pseudomonadati</taxon>
        <taxon>Pseudomonadota</taxon>
        <taxon>Alphaproteobacteria</taxon>
        <taxon>Sphingomonadales</taxon>
        <taxon>Erythrobacteraceae</taxon>
        <taxon>Altererythrobacter</taxon>
    </lineage>
</organism>
<dbReference type="RefSeq" id="WP_285975770.1">
    <property type="nucleotide sequence ID" value="NZ_CP127221.1"/>
</dbReference>
<gene>
    <name evidence="1" type="ORF">QQX03_11050</name>
</gene>
<evidence type="ECO:0000313" key="1">
    <source>
        <dbReference type="EMBL" id="WIW95455.1"/>
    </source>
</evidence>
<evidence type="ECO:0000313" key="2">
    <source>
        <dbReference type="Proteomes" id="UP001231445"/>
    </source>
</evidence>
<accession>A0A9Y2F4X8</accession>
<dbReference type="KEGG" id="arue:QQX03_11050"/>
<proteinExistence type="predicted"/>
<dbReference type="Proteomes" id="UP001231445">
    <property type="component" value="Chromosome"/>
</dbReference>